<reference evidence="2 3" key="1">
    <citation type="journal article" date="2013" name="Virus Genes">
        <title>Complete nucleotide sequence of Bacillus subtilis (natto) bacteriophage PM1, a phage associated with disruption of food production.</title>
        <authorList>
            <person name="Umene K."/>
            <person name="Shiraishi A."/>
        </authorList>
    </citation>
    <scope>NUCLEOTIDE SEQUENCE [LARGE SCALE GENOMIC DNA]</scope>
    <source>
        <strain evidence="2">PM1</strain>
    </source>
</reference>
<feature type="transmembrane region" description="Helical" evidence="1">
    <location>
        <begin position="20"/>
        <end position="39"/>
    </location>
</feature>
<keyword evidence="1" id="KW-1133">Transmembrane helix</keyword>
<sequence length="146" mass="16722">MEVKEMFDVNKKTSDARIDALAFVVMFYMLLTGLLFISQGELYLYEFDTFETMNKLMSITTWGVIFVVNALLFLVAILIEIDRVQYVLFVISGIMGFFLMALYALASYDSSELLLQPFRYLLFAGINIAIVALGGIAWHRERKKDS</sequence>
<keyword evidence="1" id="KW-0472">Membrane</keyword>
<dbReference type="RefSeq" id="YP_007678105.1">
    <property type="nucleotide sequence ID" value="NC_020883.1"/>
</dbReference>
<organism evidence="2 3">
    <name type="scientific">Bacillus phage PM1</name>
    <dbReference type="NCBI Taxonomy" id="547228"/>
    <lineage>
        <taxon>Viruses</taxon>
        <taxon>Duplodnaviria</taxon>
        <taxon>Heunggongvirae</taxon>
        <taxon>Uroviricota</taxon>
        <taxon>Caudoviricetes</taxon>
        <taxon>Pemunavirus</taxon>
        <taxon>Pemunavirus PM1</taxon>
    </lineage>
</organism>
<protein>
    <submittedName>
        <fullName evidence="2">Uncharacterized protein</fullName>
    </submittedName>
</protein>
<name>M5AC21_9CAUD</name>
<evidence type="ECO:0000256" key="1">
    <source>
        <dbReference type="SAM" id="Phobius"/>
    </source>
</evidence>
<evidence type="ECO:0000313" key="3">
    <source>
        <dbReference type="Proteomes" id="UP000011861"/>
    </source>
</evidence>
<evidence type="ECO:0000313" key="2">
    <source>
        <dbReference type="EMBL" id="BAM99159.1"/>
    </source>
</evidence>
<dbReference type="OrthoDB" id="21707at10239"/>
<dbReference type="KEGG" id="vg:15042100"/>
<dbReference type="GeneID" id="15042100"/>
<feature type="transmembrane region" description="Helical" evidence="1">
    <location>
        <begin position="86"/>
        <end position="106"/>
    </location>
</feature>
<proteinExistence type="predicted"/>
<keyword evidence="3" id="KW-1185">Reference proteome</keyword>
<keyword evidence="1" id="KW-0812">Transmembrane</keyword>
<dbReference type="EMBL" id="AB711120">
    <property type="protein sequence ID" value="BAM99159.1"/>
    <property type="molecule type" value="Genomic_DNA"/>
</dbReference>
<feature type="transmembrane region" description="Helical" evidence="1">
    <location>
        <begin position="59"/>
        <end position="79"/>
    </location>
</feature>
<feature type="transmembrane region" description="Helical" evidence="1">
    <location>
        <begin position="118"/>
        <end position="138"/>
    </location>
</feature>
<dbReference type="Proteomes" id="UP000011861">
    <property type="component" value="Segment"/>
</dbReference>
<accession>M5AC21</accession>